<dbReference type="PANTHER" id="PTHR47331">
    <property type="entry name" value="PHD-TYPE DOMAIN-CONTAINING PROTEIN"/>
    <property type="match status" value="1"/>
</dbReference>
<dbReference type="SUPFAM" id="SSF56672">
    <property type="entry name" value="DNA/RNA polymerases"/>
    <property type="match status" value="1"/>
</dbReference>
<dbReference type="OrthoDB" id="5872779at2759"/>
<dbReference type="PANTHER" id="PTHR47331:SF4">
    <property type="entry name" value="PEPTIDASE S1 DOMAIN-CONTAINING PROTEIN"/>
    <property type="match status" value="1"/>
</dbReference>
<dbReference type="STRING" id="6265.A0A0B2VM27"/>
<dbReference type="Proteomes" id="UP000031036">
    <property type="component" value="Unassembled WGS sequence"/>
</dbReference>
<evidence type="ECO:0000313" key="2">
    <source>
        <dbReference type="Proteomes" id="UP000031036"/>
    </source>
</evidence>
<dbReference type="InterPro" id="IPR043502">
    <property type="entry name" value="DNA/RNA_pol_sf"/>
</dbReference>
<proteinExistence type="predicted"/>
<dbReference type="OMA" id="YLANERC"/>
<accession>A0A0B2VM27</accession>
<reference evidence="1 2" key="1">
    <citation type="submission" date="2014-11" db="EMBL/GenBank/DDBJ databases">
        <title>Genetic blueprint of the zoonotic pathogen Toxocara canis.</title>
        <authorList>
            <person name="Zhu X.-Q."/>
            <person name="Korhonen P.K."/>
            <person name="Cai H."/>
            <person name="Young N.D."/>
            <person name="Nejsum P."/>
            <person name="von Samson-Himmelstjerna G."/>
            <person name="Boag P.R."/>
            <person name="Tan P."/>
            <person name="Li Q."/>
            <person name="Min J."/>
            <person name="Yang Y."/>
            <person name="Wang X."/>
            <person name="Fang X."/>
            <person name="Hall R.S."/>
            <person name="Hofmann A."/>
            <person name="Sternberg P.W."/>
            <person name="Jex A.R."/>
            <person name="Gasser R.B."/>
        </authorList>
    </citation>
    <scope>NUCLEOTIDE SEQUENCE [LARGE SCALE GENOMIC DNA]</scope>
    <source>
        <strain evidence="1">PN_DK_2014</strain>
    </source>
</reference>
<sequence>IYHDAKRIFHQISMNLREWISNDPTVTKEFDETDRTKSTTTKFLGIPWNPVSDEIRLQIHYPQNTEQISKRTALQTLAFTFDPLGYLSPIIFKAKTLIQDMWKNKIGCDEPIPENFHREWEEFYQTWQKRPSFTVPRKIIEQGDGTTELHCFVDASVKGYAACIYLRSSSAQKTTCNLLYAKSRLAPTKQITIPRLELMAALIGTRALTFVTEQLQLKTLERFMWTDSKCILRWLRTTKILPTFILNRVREIKQAKNIHFKYVTSSHNPADFATRGLTPEELSSSKLWWNGPP</sequence>
<dbReference type="AlphaFoldDB" id="A0A0B2VM27"/>
<gene>
    <name evidence="1" type="ORF">Tcan_01254</name>
</gene>
<dbReference type="InterPro" id="IPR008042">
    <property type="entry name" value="Retrotrans_Pao"/>
</dbReference>
<dbReference type="EMBL" id="JPKZ01000928">
    <property type="protein sequence ID" value="KHN84546.1"/>
    <property type="molecule type" value="Genomic_DNA"/>
</dbReference>
<dbReference type="Pfam" id="PF05380">
    <property type="entry name" value="Peptidase_A17"/>
    <property type="match status" value="1"/>
</dbReference>
<evidence type="ECO:0008006" key="3">
    <source>
        <dbReference type="Google" id="ProtNLM"/>
    </source>
</evidence>
<organism evidence="1 2">
    <name type="scientific">Toxocara canis</name>
    <name type="common">Canine roundworm</name>
    <dbReference type="NCBI Taxonomy" id="6265"/>
    <lineage>
        <taxon>Eukaryota</taxon>
        <taxon>Metazoa</taxon>
        <taxon>Ecdysozoa</taxon>
        <taxon>Nematoda</taxon>
        <taxon>Chromadorea</taxon>
        <taxon>Rhabditida</taxon>
        <taxon>Spirurina</taxon>
        <taxon>Ascaridomorpha</taxon>
        <taxon>Ascaridoidea</taxon>
        <taxon>Toxocaridae</taxon>
        <taxon>Toxocara</taxon>
    </lineage>
</organism>
<comment type="caution">
    <text evidence="1">The sequence shown here is derived from an EMBL/GenBank/DDBJ whole genome shotgun (WGS) entry which is preliminary data.</text>
</comment>
<feature type="non-terminal residue" evidence="1">
    <location>
        <position position="1"/>
    </location>
</feature>
<protein>
    <recommendedName>
        <fullName evidence="3">RT_RNaseH_2 domain-containing protein</fullName>
    </recommendedName>
</protein>
<name>A0A0B2VM27_TOXCA</name>
<feature type="non-terminal residue" evidence="1">
    <location>
        <position position="293"/>
    </location>
</feature>
<keyword evidence="2" id="KW-1185">Reference proteome</keyword>
<evidence type="ECO:0000313" key="1">
    <source>
        <dbReference type="EMBL" id="KHN84546.1"/>
    </source>
</evidence>